<dbReference type="AlphaFoldDB" id="Q3A271"/>
<feature type="transmembrane region" description="Helical" evidence="3">
    <location>
        <begin position="151"/>
        <end position="173"/>
    </location>
</feature>
<dbReference type="InterPro" id="IPR033414">
    <property type="entry name" value="Sensor_dom"/>
</dbReference>
<dbReference type="eggNOG" id="COG3706">
    <property type="taxonomic scope" value="Bacteria"/>
</dbReference>
<dbReference type="EMBL" id="CP000142">
    <property type="protein sequence ID" value="ABA89536.1"/>
    <property type="molecule type" value="Genomic_DNA"/>
</dbReference>
<sequence>MKQSKRGKTIKAGRIGKRLLIAIILFSSVITLFTSAIQLYIDFNDDLEHIHIQFDQIEKLHLKPLAENVWSFYDEMIMVQLQAWVELPAIEYLEVSVENHRGWKAGTIPHGKTIEKSFKLIHSSPHRQIDVGTLRVIASLDETYHSLIRKWGVILSTNIIKIFLVASFIFFLFHFQVTRHLLHIASFTNDLDVNKSFIPLKLSRKDHPNREDELDKIVRAINNRTQTLKSNQDYLEDRIAERTKELETQKKIAENLARLDPLTGLSNRRAFFEYGLLLENQIARHHHHFSIIMLDIDHFKKINDCYGHEMGDEALKTLAEHLNAIVRSSDILGRLGGEEFAIIMPHASSEEAAIMSERLKTAISKIVLSDNEQRIRFTVSFGIAECNEKITSFQQVLNNADKALYQAKNEGRNTFRIYQGEC</sequence>
<dbReference type="OrthoDB" id="9778432at2"/>
<dbReference type="Pfam" id="PF17149">
    <property type="entry name" value="CHASE5"/>
    <property type="match status" value="1"/>
</dbReference>
<protein>
    <recommendedName>
        <fullName evidence="1">diguanylate cyclase</fullName>
        <ecNumber evidence="1">2.7.7.65</ecNumber>
    </recommendedName>
</protein>
<dbReference type="KEGG" id="pca:Pcar_2297"/>
<dbReference type="EC" id="2.7.7.65" evidence="1"/>
<dbReference type="Pfam" id="PF00990">
    <property type="entry name" value="GGDEF"/>
    <property type="match status" value="1"/>
</dbReference>
<dbReference type="InterPro" id="IPR029787">
    <property type="entry name" value="Nucleotide_cyclase"/>
</dbReference>
<keyword evidence="6" id="KW-1185">Reference proteome</keyword>
<dbReference type="GO" id="GO:0052621">
    <property type="term" value="F:diguanylate cyclase activity"/>
    <property type="evidence" value="ECO:0007669"/>
    <property type="project" value="UniProtKB-EC"/>
</dbReference>
<dbReference type="CDD" id="cd01949">
    <property type="entry name" value="GGDEF"/>
    <property type="match status" value="1"/>
</dbReference>
<comment type="catalytic activity">
    <reaction evidence="2">
        <text>2 GTP = 3',3'-c-di-GMP + 2 diphosphate</text>
        <dbReference type="Rhea" id="RHEA:24898"/>
        <dbReference type="ChEBI" id="CHEBI:33019"/>
        <dbReference type="ChEBI" id="CHEBI:37565"/>
        <dbReference type="ChEBI" id="CHEBI:58805"/>
        <dbReference type="EC" id="2.7.7.65"/>
    </reaction>
</comment>
<gene>
    <name evidence="5" type="ordered locus">Pcar_2297</name>
</gene>
<evidence type="ECO:0000256" key="3">
    <source>
        <dbReference type="SAM" id="Phobius"/>
    </source>
</evidence>
<dbReference type="PANTHER" id="PTHR45138:SF9">
    <property type="entry name" value="DIGUANYLATE CYCLASE DGCM-RELATED"/>
    <property type="match status" value="1"/>
</dbReference>
<accession>Q3A271</accession>
<evidence type="ECO:0000259" key="4">
    <source>
        <dbReference type="PROSITE" id="PS50887"/>
    </source>
</evidence>
<keyword evidence="3" id="KW-1133">Transmembrane helix</keyword>
<dbReference type="InterPro" id="IPR043128">
    <property type="entry name" value="Rev_trsase/Diguanyl_cyclase"/>
</dbReference>
<evidence type="ECO:0000313" key="6">
    <source>
        <dbReference type="Proteomes" id="UP000002534"/>
    </source>
</evidence>
<dbReference type="PROSITE" id="PS50887">
    <property type="entry name" value="GGDEF"/>
    <property type="match status" value="1"/>
</dbReference>
<dbReference type="NCBIfam" id="TIGR00254">
    <property type="entry name" value="GGDEF"/>
    <property type="match status" value="1"/>
</dbReference>
<feature type="domain" description="GGDEF" evidence="4">
    <location>
        <begin position="287"/>
        <end position="420"/>
    </location>
</feature>
<dbReference type="RefSeq" id="WP_011342055.1">
    <property type="nucleotide sequence ID" value="NC_007498.2"/>
</dbReference>
<dbReference type="InterPro" id="IPR050469">
    <property type="entry name" value="Diguanylate_Cyclase"/>
</dbReference>
<evidence type="ECO:0000256" key="1">
    <source>
        <dbReference type="ARBA" id="ARBA00012528"/>
    </source>
</evidence>
<proteinExistence type="predicted"/>
<dbReference type="InterPro" id="IPR000160">
    <property type="entry name" value="GGDEF_dom"/>
</dbReference>
<dbReference type="SMART" id="SM00267">
    <property type="entry name" value="GGDEF"/>
    <property type="match status" value="1"/>
</dbReference>
<reference evidence="5 6" key="2">
    <citation type="journal article" date="2012" name="BMC Genomics">
        <title>The genome of Pelobacter carbinolicus reveals surprising metabolic capabilities and physiological features.</title>
        <authorList>
            <person name="Aklujkar M."/>
            <person name="Haveman S.A."/>
            <person name="Didonato R.Jr."/>
            <person name="Chertkov O."/>
            <person name="Han C.S."/>
            <person name="Land M.L."/>
            <person name="Brown P."/>
            <person name="Lovley D.R."/>
        </authorList>
    </citation>
    <scope>NUCLEOTIDE SEQUENCE [LARGE SCALE GENOMIC DNA]</scope>
    <source>
        <strain evidence="6">DSM 2380 / NBRC 103641 / GraBd1</strain>
    </source>
</reference>
<keyword evidence="3" id="KW-0472">Membrane</keyword>
<reference evidence="6" key="1">
    <citation type="submission" date="2005-10" db="EMBL/GenBank/DDBJ databases">
        <title>Complete sequence of Pelobacter carbinolicus DSM 2380.</title>
        <authorList>
            <person name="Copeland A."/>
            <person name="Lucas S."/>
            <person name="Lapidus A."/>
            <person name="Barry K."/>
            <person name="Detter J.C."/>
            <person name="Glavina T."/>
            <person name="Hammon N."/>
            <person name="Israni S."/>
            <person name="Pitluck S."/>
            <person name="Chertkov O."/>
            <person name="Schmutz J."/>
            <person name="Larimer F."/>
            <person name="Land M."/>
            <person name="Kyrpides N."/>
            <person name="Ivanova N."/>
            <person name="Richardson P."/>
        </authorList>
    </citation>
    <scope>NUCLEOTIDE SEQUENCE [LARGE SCALE GENOMIC DNA]</scope>
    <source>
        <strain evidence="6">DSM 2380 / NBRC 103641 / GraBd1</strain>
    </source>
</reference>
<evidence type="ECO:0000313" key="5">
    <source>
        <dbReference type="EMBL" id="ABA89536.1"/>
    </source>
</evidence>
<name>Q3A271_SYNC1</name>
<dbReference type="HOGENOM" id="CLU_032718_0_0_7"/>
<dbReference type="Gene3D" id="3.30.70.270">
    <property type="match status" value="1"/>
</dbReference>
<organism evidence="5 6">
    <name type="scientific">Syntrophotalea carbinolica (strain DSM 2380 / NBRC 103641 / GraBd1)</name>
    <name type="common">Pelobacter carbinolicus</name>
    <dbReference type="NCBI Taxonomy" id="338963"/>
    <lineage>
        <taxon>Bacteria</taxon>
        <taxon>Pseudomonadati</taxon>
        <taxon>Thermodesulfobacteriota</taxon>
        <taxon>Desulfuromonadia</taxon>
        <taxon>Desulfuromonadales</taxon>
        <taxon>Syntrophotaleaceae</taxon>
        <taxon>Syntrophotalea</taxon>
    </lineage>
</organism>
<keyword evidence="3" id="KW-0812">Transmembrane</keyword>
<dbReference type="FunFam" id="3.30.70.270:FF:000001">
    <property type="entry name" value="Diguanylate cyclase domain protein"/>
    <property type="match status" value="1"/>
</dbReference>
<dbReference type="SUPFAM" id="SSF55073">
    <property type="entry name" value="Nucleotide cyclase"/>
    <property type="match status" value="1"/>
</dbReference>
<evidence type="ECO:0000256" key="2">
    <source>
        <dbReference type="ARBA" id="ARBA00034247"/>
    </source>
</evidence>
<dbReference type="PANTHER" id="PTHR45138">
    <property type="entry name" value="REGULATORY COMPONENTS OF SENSORY TRANSDUCTION SYSTEM"/>
    <property type="match status" value="1"/>
</dbReference>
<feature type="transmembrane region" description="Helical" evidence="3">
    <location>
        <begin position="20"/>
        <end position="41"/>
    </location>
</feature>
<dbReference type="Proteomes" id="UP000002534">
    <property type="component" value="Chromosome"/>
</dbReference>
<dbReference type="STRING" id="338963.Pcar_2297"/>